<protein>
    <recommendedName>
        <fullName evidence="2">F-box domain-containing protein</fullName>
    </recommendedName>
</protein>
<gene>
    <name evidence="3" type="ORF">SEVIR_9G383850v2</name>
</gene>
<dbReference type="CDD" id="cd22157">
    <property type="entry name" value="F-box_AtFBW1-like"/>
    <property type="match status" value="1"/>
</dbReference>
<name>A0A4U6T3X5_SETVI</name>
<dbReference type="Pfam" id="PF12937">
    <property type="entry name" value="F-box-like"/>
    <property type="match status" value="1"/>
</dbReference>
<evidence type="ECO:0000256" key="1">
    <source>
        <dbReference type="SAM" id="MobiDB-lite"/>
    </source>
</evidence>
<sequence>MEDVSVGTNGGGVPALPDDVHREIFFRLPARCLCRARAVCRSWRDLASEPSFLRAHAARTAASPFLLTWSDTVTKRDNTRDCTVHLRIHQDQDDRGRRTGDRPSAAAGDDDGDHGHRSRCCDLRLVLTARYPSISGAMRSWDGILCVEMWVRPQPPPFVAEHVPCSYLLLNPISRACTVASAPTLRVGEPGGRLDRGYIAGAYSHPVTGVFHLLHSSSSGSAVAGCGGEQQTTPRFRLQTVDSPDATWREVPMSGDAGTAMLQTVVGRLRLQSSVTVHGRLHWRVARSQTRPRHDKEELLVFHAADEEFGRMALPRLHEAGAVKQQAISTLAGKLCLLAGLASSSTAVEVWVVEDYDAQDWRLRHVIHANRPSPLHIVHVLDSALGNVGLLVGGVRGDEVEEILFYNCLQKAYNVRPGSSSTSVRQCQGLAVHEQSLLPHNVIFGTMPRVQGIAFLDCPNNGGKQVQL</sequence>
<dbReference type="PANTHER" id="PTHR31672">
    <property type="entry name" value="BNACNNG10540D PROTEIN"/>
    <property type="match status" value="1"/>
</dbReference>
<dbReference type="EMBL" id="CM016560">
    <property type="protein sequence ID" value="TKV95771.1"/>
    <property type="molecule type" value="Genomic_DNA"/>
</dbReference>
<evidence type="ECO:0000259" key="2">
    <source>
        <dbReference type="PROSITE" id="PS50181"/>
    </source>
</evidence>
<dbReference type="Gramene" id="TKV95771">
    <property type="protein sequence ID" value="TKV95771"/>
    <property type="gene ID" value="SEVIR_9G383850v2"/>
</dbReference>
<accession>A0A4U6T3X5</accession>
<feature type="compositionally biased region" description="Basic and acidic residues" evidence="1">
    <location>
        <begin position="91"/>
        <end position="101"/>
    </location>
</feature>
<dbReference type="PROSITE" id="PS50181">
    <property type="entry name" value="FBOX"/>
    <property type="match status" value="1"/>
</dbReference>
<proteinExistence type="predicted"/>
<dbReference type="InterPro" id="IPR050796">
    <property type="entry name" value="SCF_F-box_component"/>
</dbReference>
<feature type="region of interest" description="Disordered" evidence="1">
    <location>
        <begin position="91"/>
        <end position="116"/>
    </location>
</feature>
<dbReference type="Gene3D" id="1.20.1280.50">
    <property type="match status" value="1"/>
</dbReference>
<dbReference type="InterPro" id="IPR036047">
    <property type="entry name" value="F-box-like_dom_sf"/>
</dbReference>
<dbReference type="SUPFAM" id="SSF81383">
    <property type="entry name" value="F-box domain"/>
    <property type="match status" value="1"/>
</dbReference>
<dbReference type="PANTHER" id="PTHR31672:SF2">
    <property type="entry name" value="F-BOX DOMAIN-CONTAINING PROTEIN"/>
    <property type="match status" value="1"/>
</dbReference>
<dbReference type="OMA" id="EKDIGGH"/>
<dbReference type="Proteomes" id="UP000298652">
    <property type="component" value="Chromosome 9"/>
</dbReference>
<keyword evidence="4" id="KW-1185">Reference proteome</keyword>
<evidence type="ECO:0000313" key="4">
    <source>
        <dbReference type="Proteomes" id="UP000298652"/>
    </source>
</evidence>
<dbReference type="AlphaFoldDB" id="A0A4U6T3X5"/>
<feature type="domain" description="F-box" evidence="2">
    <location>
        <begin position="10"/>
        <end position="56"/>
    </location>
</feature>
<evidence type="ECO:0000313" key="3">
    <source>
        <dbReference type="EMBL" id="TKV95771.1"/>
    </source>
</evidence>
<dbReference type="SMART" id="SM00256">
    <property type="entry name" value="FBOX"/>
    <property type="match status" value="1"/>
</dbReference>
<organism evidence="3 4">
    <name type="scientific">Setaria viridis</name>
    <name type="common">Green bristlegrass</name>
    <name type="synonym">Setaria italica subsp. viridis</name>
    <dbReference type="NCBI Taxonomy" id="4556"/>
    <lineage>
        <taxon>Eukaryota</taxon>
        <taxon>Viridiplantae</taxon>
        <taxon>Streptophyta</taxon>
        <taxon>Embryophyta</taxon>
        <taxon>Tracheophyta</taxon>
        <taxon>Spermatophyta</taxon>
        <taxon>Magnoliopsida</taxon>
        <taxon>Liliopsida</taxon>
        <taxon>Poales</taxon>
        <taxon>Poaceae</taxon>
        <taxon>PACMAD clade</taxon>
        <taxon>Panicoideae</taxon>
        <taxon>Panicodae</taxon>
        <taxon>Paniceae</taxon>
        <taxon>Cenchrinae</taxon>
        <taxon>Setaria</taxon>
    </lineage>
</organism>
<reference evidence="3" key="1">
    <citation type="submission" date="2019-03" db="EMBL/GenBank/DDBJ databases">
        <title>WGS assembly of Setaria viridis.</title>
        <authorList>
            <person name="Huang P."/>
            <person name="Jenkins J."/>
            <person name="Grimwood J."/>
            <person name="Barry K."/>
            <person name="Healey A."/>
            <person name="Mamidi S."/>
            <person name="Sreedasyam A."/>
            <person name="Shu S."/>
            <person name="Feldman M."/>
            <person name="Wu J."/>
            <person name="Yu Y."/>
            <person name="Chen C."/>
            <person name="Johnson J."/>
            <person name="Rokhsar D."/>
            <person name="Baxter I."/>
            <person name="Schmutz J."/>
            <person name="Brutnell T."/>
            <person name="Kellogg E."/>
        </authorList>
    </citation>
    <scope>NUCLEOTIDE SEQUENCE [LARGE SCALE GENOMIC DNA]</scope>
</reference>
<dbReference type="InterPro" id="IPR001810">
    <property type="entry name" value="F-box_dom"/>
</dbReference>